<dbReference type="EMBL" id="AHMH02000103">
    <property type="protein sequence ID" value="EMN00115.1"/>
    <property type="molecule type" value="Genomic_DNA"/>
</dbReference>
<dbReference type="Proteomes" id="UP000012099">
    <property type="component" value="Unassembled WGS sequence"/>
</dbReference>
<evidence type="ECO:0000313" key="2">
    <source>
        <dbReference type="Proteomes" id="UP000012099"/>
    </source>
</evidence>
<organism evidence="1 2">
    <name type="scientific">Leptospira noguchii str. 2007001578</name>
    <dbReference type="NCBI Taxonomy" id="1049974"/>
    <lineage>
        <taxon>Bacteria</taxon>
        <taxon>Pseudomonadati</taxon>
        <taxon>Spirochaetota</taxon>
        <taxon>Spirochaetia</taxon>
        <taxon>Leptospirales</taxon>
        <taxon>Leptospiraceae</taxon>
        <taxon>Leptospira</taxon>
    </lineage>
</organism>
<comment type="caution">
    <text evidence="1">The sequence shown here is derived from an EMBL/GenBank/DDBJ whole genome shotgun (WGS) entry which is preliminary data.</text>
</comment>
<sequence length="37" mass="4419">MFTARPKTYRAILVREGALEFHFVLSKRLSCKNLFQF</sequence>
<proteinExistence type="predicted"/>
<keyword evidence="2" id="KW-1185">Reference proteome</keyword>
<gene>
    <name evidence="1" type="ORF">LEP1GSC035_3965</name>
</gene>
<reference evidence="1 2" key="1">
    <citation type="submission" date="2013-01" db="EMBL/GenBank/DDBJ databases">
        <authorList>
            <person name="Harkins D.M."/>
            <person name="Durkin A.S."/>
            <person name="Brinkac L.M."/>
            <person name="Haft D.H."/>
            <person name="Selengut J.D."/>
            <person name="Sanka R."/>
            <person name="DePew J."/>
            <person name="Purushe J."/>
            <person name="Whelen A.C."/>
            <person name="Vinetz J.M."/>
            <person name="Sutton G.G."/>
            <person name="Nierman W.C."/>
            <person name="Fouts D.E."/>
        </authorList>
    </citation>
    <scope>NUCLEOTIDE SEQUENCE [LARGE SCALE GENOMIC DNA]</scope>
    <source>
        <strain evidence="1 2">2007001578</strain>
    </source>
</reference>
<evidence type="ECO:0000313" key="1">
    <source>
        <dbReference type="EMBL" id="EMN00115.1"/>
    </source>
</evidence>
<name>A0ABP2T751_9LEPT</name>
<accession>A0ABP2T751</accession>
<protein>
    <submittedName>
        <fullName evidence="1">Uncharacterized protein</fullName>
    </submittedName>
</protein>